<keyword evidence="1" id="KW-1133">Transmembrane helix</keyword>
<proteinExistence type="predicted"/>
<protein>
    <submittedName>
        <fullName evidence="2">Uncharacterized protein</fullName>
    </submittedName>
</protein>
<reference evidence="2" key="1">
    <citation type="submission" date="2022-01" db="EMBL/GenBank/DDBJ databases">
        <authorList>
            <person name="Karlyshev A.V."/>
            <person name="Jaspars M."/>
        </authorList>
    </citation>
    <scope>NUCLEOTIDE SEQUENCE</scope>
    <source>
        <strain evidence="2">AGSA3-2</strain>
    </source>
</reference>
<evidence type="ECO:0000313" key="3">
    <source>
        <dbReference type="Proteomes" id="UP001107961"/>
    </source>
</evidence>
<keyword evidence="1" id="KW-0812">Transmembrane</keyword>
<sequence>MNDKTREEQYRRRPTEPLPKSVRPALFLLLFLVAVTLCIAGAAALVDRLIYG</sequence>
<dbReference type="RefSeq" id="WP_014995326.1">
    <property type="nucleotide sequence ID" value="NZ_CBDDTQ010000005.1"/>
</dbReference>
<dbReference type="Proteomes" id="UP001107961">
    <property type="component" value="Unassembled WGS sequence"/>
</dbReference>
<comment type="caution">
    <text evidence="2">The sequence shown here is derived from an EMBL/GenBank/DDBJ whole genome shotgun (WGS) entry which is preliminary data.</text>
</comment>
<dbReference type="EMBL" id="JAJVKT010000004">
    <property type="protein sequence ID" value="MCE7507830.1"/>
    <property type="molecule type" value="Genomic_DNA"/>
</dbReference>
<organism evidence="2 3">
    <name type="scientific">Alloalcanivorax xenomutans</name>
    <dbReference type="NCBI Taxonomy" id="1094342"/>
    <lineage>
        <taxon>Bacteria</taxon>
        <taxon>Pseudomonadati</taxon>
        <taxon>Pseudomonadota</taxon>
        <taxon>Gammaproteobacteria</taxon>
        <taxon>Oceanospirillales</taxon>
        <taxon>Alcanivoracaceae</taxon>
        <taxon>Alloalcanivorax</taxon>
    </lineage>
</organism>
<feature type="transmembrane region" description="Helical" evidence="1">
    <location>
        <begin position="21"/>
        <end position="46"/>
    </location>
</feature>
<evidence type="ECO:0000313" key="2">
    <source>
        <dbReference type="EMBL" id="MCE7507830.1"/>
    </source>
</evidence>
<dbReference type="AlphaFoldDB" id="A0A9Q3VZC6"/>
<dbReference type="GeneID" id="94687399"/>
<evidence type="ECO:0000256" key="1">
    <source>
        <dbReference type="SAM" id="Phobius"/>
    </source>
</evidence>
<keyword evidence="1" id="KW-0472">Membrane</keyword>
<name>A0A9Q3VZC6_9GAMM</name>
<accession>A0A9Q3VZC6</accession>
<gene>
    <name evidence="2" type="ORF">LZG35_04225</name>
</gene>
<keyword evidence="3" id="KW-1185">Reference proteome</keyword>